<dbReference type="AlphaFoldDB" id="A0A147ILU3"/>
<name>A0A147ILU3_9SPHN</name>
<comment type="caution">
    <text evidence="1">The sequence shown here is derived from an EMBL/GenBank/DDBJ whole genome shotgun (WGS) entry which is preliminary data.</text>
</comment>
<evidence type="ECO:0000313" key="2">
    <source>
        <dbReference type="Proteomes" id="UP000074072"/>
    </source>
</evidence>
<proteinExistence type="predicted"/>
<dbReference type="PATRIC" id="fig|33051.4.peg.694"/>
<evidence type="ECO:0000313" key="1">
    <source>
        <dbReference type="EMBL" id="KTT96134.1"/>
    </source>
</evidence>
<accession>A0A147ILU3</accession>
<protein>
    <submittedName>
        <fullName evidence="1">Uncharacterized protein</fullName>
    </submittedName>
</protein>
<reference evidence="1 2" key="1">
    <citation type="journal article" date="2016" name="Front. Microbiol.">
        <title>Genomic Resource of Rice Seed Associated Bacteria.</title>
        <authorList>
            <person name="Midha S."/>
            <person name="Bansal K."/>
            <person name="Sharma S."/>
            <person name="Kumar N."/>
            <person name="Patil P.P."/>
            <person name="Chaudhry V."/>
            <person name="Patil P.B."/>
        </authorList>
    </citation>
    <scope>NUCLEOTIDE SEQUENCE [LARGE SCALE GENOMIC DNA]</scope>
    <source>
        <strain evidence="1 2">SB4</strain>
    </source>
</reference>
<organism evidence="1 2">
    <name type="scientific">Sphingomonas sanguinis</name>
    <dbReference type="NCBI Taxonomy" id="33051"/>
    <lineage>
        <taxon>Bacteria</taxon>
        <taxon>Pseudomonadati</taxon>
        <taxon>Pseudomonadota</taxon>
        <taxon>Alphaproteobacteria</taxon>
        <taxon>Sphingomonadales</taxon>
        <taxon>Sphingomonadaceae</taxon>
        <taxon>Sphingomonas</taxon>
    </lineage>
</organism>
<dbReference type="Proteomes" id="UP000074072">
    <property type="component" value="Unassembled WGS sequence"/>
</dbReference>
<sequence length="203" mass="22310">MTDGKLYELFVVSEVVKEIVGRGFTVRFVGSTPTPKQRAGGHSTLKFKAGPGMIKLTDSHFEVLAPPHPQPAFRIFVDIEFNTLGGQQTRVTDDSGRHEIDIIVTTATSGYPDHDEIALGVECKATANFEKALVKEALGIRRELSYFQDYPAPSALNLPGAWPMIEVDAEPPSEYRLVYIDGKGSNYADSPGVFGIEFRHVEP</sequence>
<dbReference type="EMBL" id="LDTE01000117">
    <property type="protein sequence ID" value="KTT96134.1"/>
    <property type="molecule type" value="Genomic_DNA"/>
</dbReference>
<gene>
    <name evidence="1" type="ORF">SB4_16310</name>
</gene>